<feature type="domain" description="Yip1" evidence="6">
    <location>
        <begin position="20"/>
        <end position="189"/>
    </location>
</feature>
<comment type="subcellular location">
    <subcellularLocation>
        <location evidence="1">Membrane</location>
        <topology evidence="1">Multi-pass membrane protein</topology>
    </subcellularLocation>
</comment>
<evidence type="ECO:0000256" key="1">
    <source>
        <dbReference type="ARBA" id="ARBA00004141"/>
    </source>
</evidence>
<feature type="transmembrane region" description="Helical" evidence="5">
    <location>
        <begin position="173"/>
        <end position="201"/>
    </location>
</feature>
<evidence type="ECO:0000313" key="7">
    <source>
        <dbReference type="EMBL" id="RJF90502.1"/>
    </source>
</evidence>
<dbReference type="Proteomes" id="UP000286100">
    <property type="component" value="Unassembled WGS sequence"/>
</dbReference>
<keyword evidence="3 5" id="KW-1133">Transmembrane helix</keyword>
<evidence type="ECO:0000313" key="8">
    <source>
        <dbReference type="Proteomes" id="UP000286100"/>
    </source>
</evidence>
<dbReference type="Pfam" id="PF04893">
    <property type="entry name" value="Yip1"/>
    <property type="match status" value="1"/>
</dbReference>
<keyword evidence="2 5" id="KW-0812">Transmembrane</keyword>
<keyword evidence="4 5" id="KW-0472">Membrane</keyword>
<dbReference type="OrthoDB" id="7423401at2"/>
<dbReference type="RefSeq" id="WP_119761750.1">
    <property type="nucleotide sequence ID" value="NZ_QYUM01000003.1"/>
</dbReference>
<protein>
    <submittedName>
        <fullName evidence="7">YIP1 family protein</fullName>
    </submittedName>
</protein>
<reference evidence="7 8" key="1">
    <citation type="submission" date="2018-09" db="EMBL/GenBank/DDBJ databases">
        <authorList>
            <person name="Zhu H."/>
        </authorList>
    </citation>
    <scope>NUCLEOTIDE SEQUENCE [LARGE SCALE GENOMIC DNA]</scope>
    <source>
        <strain evidence="7 8">K2R01-6</strain>
    </source>
</reference>
<dbReference type="GO" id="GO:0016020">
    <property type="term" value="C:membrane"/>
    <property type="evidence" value="ECO:0007669"/>
    <property type="project" value="UniProtKB-SubCell"/>
</dbReference>
<feature type="transmembrane region" description="Helical" evidence="5">
    <location>
        <begin position="142"/>
        <end position="161"/>
    </location>
</feature>
<evidence type="ECO:0000256" key="2">
    <source>
        <dbReference type="ARBA" id="ARBA00022692"/>
    </source>
</evidence>
<feature type="transmembrane region" description="Helical" evidence="5">
    <location>
        <begin position="86"/>
        <end position="107"/>
    </location>
</feature>
<evidence type="ECO:0000259" key="6">
    <source>
        <dbReference type="Pfam" id="PF04893"/>
    </source>
</evidence>
<sequence>MEQLPVGGVDRAALIARAKNLLLKPADEWSKIDDEPATIADLFKGWVLPLAAIPALATLIGSLLFGHSLLGITYRPSITEALSTAVVQYVLTLASIFVIALVIDFLAPQFSATANRVQAFKVAAYSATAGWVAGIFNLLPALGILALIGGLYSLYLLYLGLPRLMKAPAEKALPYTAVVVLAAVLAFIAMGAVVAPVAAMFGGAPTLASNDGEVSGTLSVPGVGSVDLGKLEAASKQIEAASQQMQAGANGEAVAALDPNVLQGMLPATIGGFTRSELSSASASAAGLGGSSAEARYGTGDATMTLKVTDLAAAGGLAALGTAFNVQSSRQTETGYEKTGTVDGRMTSEKWDNNTRSGSFGVLVANRFMVEAEGSNVGGIDALKSAVASVDLAKLESAAR</sequence>
<proteinExistence type="predicted"/>
<gene>
    <name evidence="7" type="ORF">D3876_09700</name>
</gene>
<accession>A0A418WKN1</accession>
<evidence type="ECO:0000256" key="4">
    <source>
        <dbReference type="ARBA" id="ARBA00023136"/>
    </source>
</evidence>
<dbReference type="EMBL" id="QYUM01000003">
    <property type="protein sequence ID" value="RJF90502.1"/>
    <property type="molecule type" value="Genomic_DNA"/>
</dbReference>
<name>A0A418WKN1_9SPHN</name>
<feature type="transmembrane region" description="Helical" evidence="5">
    <location>
        <begin position="46"/>
        <end position="66"/>
    </location>
</feature>
<dbReference type="AlphaFoldDB" id="A0A418WKN1"/>
<evidence type="ECO:0000256" key="5">
    <source>
        <dbReference type="SAM" id="Phobius"/>
    </source>
</evidence>
<evidence type="ECO:0000256" key="3">
    <source>
        <dbReference type="ARBA" id="ARBA00022989"/>
    </source>
</evidence>
<comment type="caution">
    <text evidence="7">The sequence shown here is derived from an EMBL/GenBank/DDBJ whole genome shotgun (WGS) entry which is preliminary data.</text>
</comment>
<keyword evidence="8" id="KW-1185">Reference proteome</keyword>
<dbReference type="InterPro" id="IPR006977">
    <property type="entry name" value="Yip1_dom"/>
</dbReference>
<organism evidence="7 8">
    <name type="scientific">Sphingomonas cavernae</name>
    <dbReference type="NCBI Taxonomy" id="2320861"/>
    <lineage>
        <taxon>Bacteria</taxon>
        <taxon>Pseudomonadati</taxon>
        <taxon>Pseudomonadota</taxon>
        <taxon>Alphaproteobacteria</taxon>
        <taxon>Sphingomonadales</taxon>
        <taxon>Sphingomonadaceae</taxon>
        <taxon>Sphingomonas</taxon>
    </lineage>
</organism>